<keyword evidence="1" id="KW-0812">Transmembrane</keyword>
<evidence type="ECO:0000256" key="1">
    <source>
        <dbReference type="SAM" id="Phobius"/>
    </source>
</evidence>
<dbReference type="EMBL" id="JACHIP010000002">
    <property type="protein sequence ID" value="MBB5056669.1"/>
    <property type="molecule type" value="Genomic_DNA"/>
</dbReference>
<feature type="transmembrane region" description="Helical" evidence="1">
    <location>
        <begin position="162"/>
        <end position="180"/>
    </location>
</feature>
<keyword evidence="1" id="KW-1133">Transmembrane helix</keyword>
<feature type="transmembrane region" description="Helical" evidence="1">
    <location>
        <begin position="75"/>
        <end position="96"/>
    </location>
</feature>
<feature type="transmembrane region" description="Helical" evidence="1">
    <location>
        <begin position="132"/>
        <end position="150"/>
    </location>
</feature>
<dbReference type="AlphaFoldDB" id="A0A7W7ZBQ3"/>
<evidence type="ECO:0000313" key="2">
    <source>
        <dbReference type="EMBL" id="MBB5056669.1"/>
    </source>
</evidence>
<dbReference type="Proteomes" id="UP000540989">
    <property type="component" value="Unassembled WGS sequence"/>
</dbReference>
<protein>
    <recommendedName>
        <fullName evidence="4">DUF308 domain-containing protein</fullName>
    </recommendedName>
</protein>
<evidence type="ECO:0000313" key="3">
    <source>
        <dbReference type="Proteomes" id="UP000540989"/>
    </source>
</evidence>
<dbReference type="RefSeq" id="WP_184214761.1">
    <property type="nucleotide sequence ID" value="NZ_JACHIP010000002.1"/>
</dbReference>
<sequence>MSTTASNEQLQTLSLRNLYFTRTVVQLLWAGTVLAVAVSNPALAAGLLILYPLWDVACTLYDLRSSTRTIAGPPTAQYVNLALGVLAALGIALTVFKSPQQAVVTFGAWAAAAGLAQLAVGISRRKQLGGQWAMILSGLQSTAAGAAFILGGLHDKTHIKDLGGYAIFGGVYFLIAGFFLHRKLSNASQTGAAVPTER</sequence>
<feature type="transmembrane region" description="Helical" evidence="1">
    <location>
        <begin position="27"/>
        <end position="54"/>
    </location>
</feature>
<evidence type="ECO:0008006" key="4">
    <source>
        <dbReference type="Google" id="ProtNLM"/>
    </source>
</evidence>
<name>A0A7W7ZBQ3_9BACT</name>
<gene>
    <name evidence="2" type="ORF">HDF16_001354</name>
</gene>
<proteinExistence type="predicted"/>
<comment type="caution">
    <text evidence="2">The sequence shown here is derived from an EMBL/GenBank/DDBJ whole genome shotgun (WGS) entry which is preliminary data.</text>
</comment>
<keyword evidence="3" id="KW-1185">Reference proteome</keyword>
<reference evidence="2 3" key="1">
    <citation type="submission" date="2020-08" db="EMBL/GenBank/DDBJ databases">
        <title>Genomic Encyclopedia of Type Strains, Phase IV (KMG-V): Genome sequencing to study the core and pangenomes of soil and plant-associated prokaryotes.</title>
        <authorList>
            <person name="Whitman W."/>
        </authorList>
    </citation>
    <scope>NUCLEOTIDE SEQUENCE [LARGE SCALE GENOMIC DNA]</scope>
    <source>
        <strain evidence="2 3">M8UP14</strain>
    </source>
</reference>
<accession>A0A7W7ZBQ3</accession>
<keyword evidence="1" id="KW-0472">Membrane</keyword>
<organism evidence="2 3">
    <name type="scientific">Granulicella aggregans</name>
    <dbReference type="NCBI Taxonomy" id="474949"/>
    <lineage>
        <taxon>Bacteria</taxon>
        <taxon>Pseudomonadati</taxon>
        <taxon>Acidobacteriota</taxon>
        <taxon>Terriglobia</taxon>
        <taxon>Terriglobales</taxon>
        <taxon>Acidobacteriaceae</taxon>
        <taxon>Granulicella</taxon>
    </lineage>
</organism>
<feature type="transmembrane region" description="Helical" evidence="1">
    <location>
        <begin position="102"/>
        <end position="120"/>
    </location>
</feature>